<feature type="transmembrane region" description="Helical" evidence="7">
    <location>
        <begin position="195"/>
        <end position="216"/>
    </location>
</feature>
<reference evidence="8 9" key="1">
    <citation type="submission" date="2019-02" db="EMBL/GenBank/DDBJ databases">
        <title>Halieaceae_genomes.</title>
        <authorList>
            <person name="Li S.-H."/>
        </authorList>
    </citation>
    <scope>NUCLEOTIDE SEQUENCE [LARGE SCALE GENOMIC DNA]</scope>
    <source>
        <strain evidence="8 9">JH123</strain>
    </source>
</reference>
<organism evidence="8 9">
    <name type="scientific">Candidatus Paraluminiphilus aquimaris</name>
    <dbReference type="NCBI Taxonomy" id="2518994"/>
    <lineage>
        <taxon>Bacteria</taxon>
        <taxon>Pseudomonadati</taxon>
        <taxon>Pseudomonadota</taxon>
        <taxon>Gammaproteobacteria</taxon>
        <taxon>Cellvibrionales</taxon>
        <taxon>Halieaceae</taxon>
        <taxon>Candidatus Paraluminiphilus</taxon>
    </lineage>
</organism>
<dbReference type="Pfam" id="PF02322">
    <property type="entry name" value="Cyt_bd_oxida_II"/>
    <property type="match status" value="1"/>
</dbReference>
<name>A0ABY6Q693_9GAMM</name>
<keyword evidence="4 7" id="KW-0812">Transmembrane</keyword>
<comment type="similarity">
    <text evidence="2">Belongs to the cytochrome ubiquinol oxidase subunit 2 family.</text>
</comment>
<accession>A0ABY6Q693</accession>
<dbReference type="InterPro" id="IPR003317">
    <property type="entry name" value="Cyt-d_oxidase_su2"/>
</dbReference>
<protein>
    <submittedName>
        <fullName evidence="8">Cytochrome d ubiquinol oxidase subunit II</fullName>
    </submittedName>
</protein>
<dbReference type="RefSeq" id="WP_279240855.1">
    <property type="nucleotide sequence ID" value="NZ_CP036501.1"/>
</dbReference>
<evidence type="ECO:0000256" key="1">
    <source>
        <dbReference type="ARBA" id="ARBA00004651"/>
    </source>
</evidence>
<keyword evidence="5 7" id="KW-1133">Transmembrane helix</keyword>
<comment type="subcellular location">
    <subcellularLocation>
        <location evidence="1">Cell membrane</location>
        <topology evidence="1">Multi-pass membrane protein</topology>
    </subcellularLocation>
</comment>
<dbReference type="EMBL" id="CP036501">
    <property type="protein sequence ID" value="UZP74410.1"/>
    <property type="molecule type" value="Genomic_DNA"/>
</dbReference>
<feature type="transmembrane region" description="Helical" evidence="7">
    <location>
        <begin position="259"/>
        <end position="280"/>
    </location>
</feature>
<proteinExistence type="inferred from homology"/>
<dbReference type="PANTHER" id="PTHR43141">
    <property type="entry name" value="CYTOCHROME BD2 SUBUNIT II"/>
    <property type="match status" value="1"/>
</dbReference>
<feature type="transmembrane region" description="Helical" evidence="7">
    <location>
        <begin position="7"/>
        <end position="25"/>
    </location>
</feature>
<evidence type="ECO:0000256" key="3">
    <source>
        <dbReference type="ARBA" id="ARBA00022475"/>
    </source>
</evidence>
<evidence type="ECO:0000256" key="4">
    <source>
        <dbReference type="ARBA" id="ARBA00022692"/>
    </source>
</evidence>
<evidence type="ECO:0000313" key="8">
    <source>
        <dbReference type="EMBL" id="UZP74410.1"/>
    </source>
</evidence>
<keyword evidence="9" id="KW-1185">Reference proteome</keyword>
<feature type="transmembrane region" description="Helical" evidence="7">
    <location>
        <begin position="160"/>
        <end position="183"/>
    </location>
</feature>
<feature type="transmembrane region" description="Helical" evidence="7">
    <location>
        <begin position="76"/>
        <end position="98"/>
    </location>
</feature>
<keyword evidence="6 7" id="KW-0472">Membrane</keyword>
<evidence type="ECO:0000256" key="7">
    <source>
        <dbReference type="SAM" id="Phobius"/>
    </source>
</evidence>
<gene>
    <name evidence="8" type="primary">cydB</name>
    <name evidence="8" type="ORF">E0F26_06500</name>
</gene>
<evidence type="ECO:0000256" key="5">
    <source>
        <dbReference type="ARBA" id="ARBA00022989"/>
    </source>
</evidence>
<sequence length="336" mass="37432">MGEAIDLPLIWAAILSLAVFIYVVLDGFDLGIGILFPYLQSDTQRDVAMNTVAPVWDGNETWLILGGGGLFAAFPLAYAIVMPALYAPFILMMLALVFRGVSFEYRWRDPDHRKWWDLSFHWGSVVATFMQGIVLGAFVQGIEVDGRAYGGGWWDWLTPFTIMCGFALLASYSLLGSAWLVMKTSDDIRDIAYKYSFRMALVTLGFAAVVSVWVPFQSPLVWDRWFTTPNFWYVAPIPALTLWTAGIIFSAIRRRRDYMLYPAVIVLNTLGFVGLGVGLAPYIVPHAVTIHEAAGPDVSLGFMLVGAGLLLPVILLYTGYSYYIFRGKVTAENGYH</sequence>
<evidence type="ECO:0000256" key="2">
    <source>
        <dbReference type="ARBA" id="ARBA00007543"/>
    </source>
</evidence>
<keyword evidence="3" id="KW-1003">Cell membrane</keyword>
<feature type="transmembrane region" description="Helical" evidence="7">
    <location>
        <begin position="300"/>
        <end position="320"/>
    </location>
</feature>
<feature type="transmembrane region" description="Helical" evidence="7">
    <location>
        <begin position="231"/>
        <end position="252"/>
    </location>
</feature>
<dbReference type="NCBIfam" id="TIGR00203">
    <property type="entry name" value="cydB"/>
    <property type="match status" value="1"/>
</dbReference>
<evidence type="ECO:0000256" key="6">
    <source>
        <dbReference type="ARBA" id="ARBA00023136"/>
    </source>
</evidence>
<evidence type="ECO:0000313" key="9">
    <source>
        <dbReference type="Proteomes" id="UP001317963"/>
    </source>
</evidence>
<feature type="transmembrane region" description="Helical" evidence="7">
    <location>
        <begin position="119"/>
        <end position="140"/>
    </location>
</feature>
<dbReference type="Proteomes" id="UP001317963">
    <property type="component" value="Chromosome"/>
</dbReference>
<dbReference type="PANTHER" id="PTHR43141:SF4">
    <property type="entry name" value="CYTOCHROME BD2 SUBUNIT II"/>
    <property type="match status" value="1"/>
</dbReference>